<proteinExistence type="predicted"/>
<dbReference type="PANTHER" id="PTHR13260:SF0">
    <property type="entry name" value="ANAPHASE-PROMOTING COMPLEX SUBUNIT 4"/>
    <property type="match status" value="1"/>
</dbReference>
<dbReference type="OrthoDB" id="2110451at2759"/>
<evidence type="ECO:0000256" key="4">
    <source>
        <dbReference type="ARBA" id="ARBA00022786"/>
    </source>
</evidence>
<evidence type="ECO:0000313" key="7">
    <source>
        <dbReference type="EMBL" id="PON41280.1"/>
    </source>
</evidence>
<evidence type="ECO:0000256" key="3">
    <source>
        <dbReference type="ARBA" id="ARBA00022776"/>
    </source>
</evidence>
<keyword evidence="5" id="KW-0131">Cell cycle</keyword>
<evidence type="ECO:0000256" key="5">
    <source>
        <dbReference type="ARBA" id="ARBA00023306"/>
    </source>
</evidence>
<name>A0A2P5AXJ9_TREOI</name>
<gene>
    <name evidence="7" type="ORF">TorRG33x02_338520</name>
</gene>
<keyword evidence="2" id="KW-0132">Cell division</keyword>
<dbReference type="GO" id="GO:0070979">
    <property type="term" value="P:protein K11-linked ubiquitination"/>
    <property type="evidence" value="ECO:0007669"/>
    <property type="project" value="TreeGrafter"/>
</dbReference>
<evidence type="ECO:0000259" key="6">
    <source>
        <dbReference type="Pfam" id="PF12896"/>
    </source>
</evidence>
<accession>A0A2P5AXJ9</accession>
<keyword evidence="4" id="KW-0833">Ubl conjugation pathway</keyword>
<protein>
    <recommendedName>
        <fullName evidence="1">Anaphase-promoting complex subunit 4</fullName>
    </recommendedName>
</protein>
<evidence type="ECO:0000256" key="1">
    <source>
        <dbReference type="ARBA" id="ARBA00016067"/>
    </source>
</evidence>
<dbReference type="EMBL" id="JXTC01000664">
    <property type="protein sequence ID" value="PON41280.1"/>
    <property type="molecule type" value="Genomic_DNA"/>
</dbReference>
<evidence type="ECO:0000313" key="8">
    <source>
        <dbReference type="Proteomes" id="UP000237000"/>
    </source>
</evidence>
<dbReference type="InterPro" id="IPR024789">
    <property type="entry name" value="APC4"/>
</dbReference>
<sequence length="219" mass="24309">MSSIKWLNKLNMEEMTGVIRASLSIMSKQWSDAMHTFHEKFDSLSNLIVRHGLDSSSQEEFLSLLGGTRTSPPVHQFLVNSLGEAGMKRVSKVVCGAGKELQLVVLNHLQPAAEVIGFRIGELKGLSRWPARYQSIGLDETLISTAAEKVGMIIVQVEWFMRLLSSVVQQLAISIPFCCHGSGFGSDLVVIFLKFLYDQDPVRQLLEASDADQIIDIDM</sequence>
<dbReference type="GO" id="GO:0051301">
    <property type="term" value="P:cell division"/>
    <property type="evidence" value="ECO:0007669"/>
    <property type="project" value="UniProtKB-KW"/>
</dbReference>
<dbReference type="Proteomes" id="UP000237000">
    <property type="component" value="Unassembled WGS sequence"/>
</dbReference>
<feature type="domain" description="Anaphase-promoting complex subunit 4 long" evidence="6">
    <location>
        <begin position="11"/>
        <end position="171"/>
    </location>
</feature>
<dbReference type="Pfam" id="PF12896">
    <property type="entry name" value="ANAPC4"/>
    <property type="match status" value="1"/>
</dbReference>
<dbReference type="GO" id="GO:0005680">
    <property type="term" value="C:anaphase-promoting complex"/>
    <property type="evidence" value="ECO:0007669"/>
    <property type="project" value="InterPro"/>
</dbReference>
<dbReference type="GO" id="GO:0034399">
    <property type="term" value="C:nuclear periphery"/>
    <property type="evidence" value="ECO:0007669"/>
    <property type="project" value="TreeGrafter"/>
</dbReference>
<dbReference type="InParanoid" id="A0A2P5AXJ9"/>
<dbReference type="STRING" id="63057.A0A2P5AXJ9"/>
<evidence type="ECO:0000256" key="2">
    <source>
        <dbReference type="ARBA" id="ARBA00022618"/>
    </source>
</evidence>
<dbReference type="GO" id="GO:0031145">
    <property type="term" value="P:anaphase-promoting complex-dependent catabolic process"/>
    <property type="evidence" value="ECO:0007669"/>
    <property type="project" value="InterPro"/>
</dbReference>
<comment type="caution">
    <text evidence="7">The sequence shown here is derived from an EMBL/GenBank/DDBJ whole genome shotgun (WGS) entry which is preliminary data.</text>
</comment>
<keyword evidence="3" id="KW-0498">Mitosis</keyword>
<keyword evidence="8" id="KW-1185">Reference proteome</keyword>
<dbReference type="AlphaFoldDB" id="A0A2P5AXJ9"/>
<dbReference type="InterPro" id="IPR024790">
    <property type="entry name" value="APC4_long_dom"/>
</dbReference>
<organism evidence="7 8">
    <name type="scientific">Trema orientale</name>
    <name type="common">Charcoal tree</name>
    <name type="synonym">Celtis orientalis</name>
    <dbReference type="NCBI Taxonomy" id="63057"/>
    <lineage>
        <taxon>Eukaryota</taxon>
        <taxon>Viridiplantae</taxon>
        <taxon>Streptophyta</taxon>
        <taxon>Embryophyta</taxon>
        <taxon>Tracheophyta</taxon>
        <taxon>Spermatophyta</taxon>
        <taxon>Magnoliopsida</taxon>
        <taxon>eudicotyledons</taxon>
        <taxon>Gunneridae</taxon>
        <taxon>Pentapetalae</taxon>
        <taxon>rosids</taxon>
        <taxon>fabids</taxon>
        <taxon>Rosales</taxon>
        <taxon>Cannabaceae</taxon>
        <taxon>Trema</taxon>
    </lineage>
</organism>
<dbReference type="PANTHER" id="PTHR13260">
    <property type="entry name" value="ANAPHASE PROMOTING COMPLEX SUBUNIT 4 APC4"/>
    <property type="match status" value="1"/>
</dbReference>
<reference evidence="8" key="1">
    <citation type="submission" date="2016-06" db="EMBL/GenBank/DDBJ databases">
        <title>Parallel loss of symbiosis genes in relatives of nitrogen-fixing non-legume Parasponia.</title>
        <authorList>
            <person name="Van Velzen R."/>
            <person name="Holmer R."/>
            <person name="Bu F."/>
            <person name="Rutten L."/>
            <person name="Van Zeijl A."/>
            <person name="Liu W."/>
            <person name="Santuari L."/>
            <person name="Cao Q."/>
            <person name="Sharma T."/>
            <person name="Shen D."/>
            <person name="Roswanjaya Y."/>
            <person name="Wardhani T."/>
            <person name="Kalhor M.S."/>
            <person name="Jansen J."/>
            <person name="Van den Hoogen J."/>
            <person name="Gungor B."/>
            <person name="Hartog M."/>
            <person name="Hontelez J."/>
            <person name="Verver J."/>
            <person name="Yang W.-C."/>
            <person name="Schijlen E."/>
            <person name="Repin R."/>
            <person name="Schilthuizen M."/>
            <person name="Schranz E."/>
            <person name="Heidstra R."/>
            <person name="Miyata K."/>
            <person name="Fedorova E."/>
            <person name="Kohlen W."/>
            <person name="Bisseling T."/>
            <person name="Smit S."/>
            <person name="Geurts R."/>
        </authorList>
    </citation>
    <scope>NUCLEOTIDE SEQUENCE [LARGE SCALE GENOMIC DNA]</scope>
    <source>
        <strain evidence="8">cv. RG33-2</strain>
    </source>
</reference>